<organism evidence="1 2">
    <name type="scientific">Mesorhabditis spiculigera</name>
    <dbReference type="NCBI Taxonomy" id="96644"/>
    <lineage>
        <taxon>Eukaryota</taxon>
        <taxon>Metazoa</taxon>
        <taxon>Ecdysozoa</taxon>
        <taxon>Nematoda</taxon>
        <taxon>Chromadorea</taxon>
        <taxon>Rhabditida</taxon>
        <taxon>Rhabditina</taxon>
        <taxon>Rhabditomorpha</taxon>
        <taxon>Rhabditoidea</taxon>
        <taxon>Rhabditidae</taxon>
        <taxon>Mesorhabditinae</taxon>
        <taxon>Mesorhabditis</taxon>
    </lineage>
</organism>
<gene>
    <name evidence="1" type="ORF">MSPICULIGERA_LOCUS10334</name>
</gene>
<keyword evidence="2" id="KW-1185">Reference proteome</keyword>
<feature type="non-terminal residue" evidence="1">
    <location>
        <position position="136"/>
    </location>
</feature>
<name>A0AA36CPS2_9BILA</name>
<dbReference type="AlphaFoldDB" id="A0AA36CPS2"/>
<evidence type="ECO:0000313" key="1">
    <source>
        <dbReference type="EMBL" id="CAJ0571937.1"/>
    </source>
</evidence>
<reference evidence="1" key="1">
    <citation type="submission" date="2023-06" db="EMBL/GenBank/DDBJ databases">
        <authorList>
            <person name="Delattre M."/>
        </authorList>
    </citation>
    <scope>NUCLEOTIDE SEQUENCE</scope>
    <source>
        <strain evidence="1">AF72</strain>
    </source>
</reference>
<sequence>MRVHLLCYGRIRGFSNGVALQSVSITRVEDAPMCKNTKKEGNGKIFRPCGYCYRGPGGVVYRTKFGRACCGGCRAIYGEPKVKPCLESPNCGRFQSERLKPMQMSDRTVINGACQKCIKDNLYDYKQLYESGHRDG</sequence>
<proteinExistence type="predicted"/>
<dbReference type="Proteomes" id="UP001177023">
    <property type="component" value="Unassembled WGS sequence"/>
</dbReference>
<dbReference type="EMBL" id="CATQJA010002587">
    <property type="protein sequence ID" value="CAJ0571937.1"/>
    <property type="molecule type" value="Genomic_DNA"/>
</dbReference>
<comment type="caution">
    <text evidence="1">The sequence shown here is derived from an EMBL/GenBank/DDBJ whole genome shotgun (WGS) entry which is preliminary data.</text>
</comment>
<accession>A0AA36CPS2</accession>
<protein>
    <submittedName>
        <fullName evidence="1">Uncharacterized protein</fullName>
    </submittedName>
</protein>
<evidence type="ECO:0000313" key="2">
    <source>
        <dbReference type="Proteomes" id="UP001177023"/>
    </source>
</evidence>